<keyword evidence="4 7" id="KW-0732">Signal</keyword>
<dbReference type="InterPro" id="IPR028082">
    <property type="entry name" value="Peripla_BP_I"/>
</dbReference>
<dbReference type="PANTHER" id="PTHR34296">
    <property type="entry name" value="TRANSCRIPTIONAL ACTIVATOR PROTEIN MED"/>
    <property type="match status" value="1"/>
</dbReference>
<dbReference type="OrthoDB" id="9784230at2"/>
<evidence type="ECO:0000256" key="5">
    <source>
        <dbReference type="ARBA" id="ARBA00023136"/>
    </source>
</evidence>
<evidence type="ECO:0000313" key="9">
    <source>
        <dbReference type="EMBL" id="TGB08477.1"/>
    </source>
</evidence>
<dbReference type="RefSeq" id="WP_135339623.1">
    <property type="nucleotide sequence ID" value="NZ_JBHLTX010000045.1"/>
</dbReference>
<dbReference type="PROSITE" id="PS51257">
    <property type="entry name" value="PROKAR_LIPOPROTEIN"/>
    <property type="match status" value="1"/>
</dbReference>
<feature type="chain" id="PRO_5021187964" evidence="7">
    <location>
        <begin position="26"/>
        <end position="342"/>
    </location>
</feature>
<sequence length="342" mass="35563">MRRVSMISVAGIAVAALTFSLSACGKSDSGGGDKGVGLAFDVGGRGDHSFNDSAAKGFDKAKADFKIGGKDLTAKDGDTEADRYEKLASLAEAGYNPVIAVGYKYNASLAKAAAKYPDTNFAIVDSVVDAKNVTNLVYTENESSYLAGVAAALKSKSHKVGFIGGTSSPLIKKFAGGYKQGVLDTDPKAKVDVQWVAPDEKGFGMPDKGKDIADGMLSNGVDVIYSAAGGSGAGAIEATAGKKGAWSIGVDSDQYNDPGLAKYKHTIMTSAIKNVDVSVYEFIKSVVKDKKPLTGTQAFSLKDGGVALTYTGGFIDDIKPKIEAAKKDIIDGKIKVTDTYKD</sequence>
<dbReference type="CDD" id="cd06354">
    <property type="entry name" value="PBP1_PrnA-like"/>
    <property type="match status" value="1"/>
</dbReference>
<evidence type="ECO:0000256" key="3">
    <source>
        <dbReference type="ARBA" id="ARBA00022475"/>
    </source>
</evidence>
<evidence type="ECO:0000256" key="7">
    <source>
        <dbReference type="SAM" id="SignalP"/>
    </source>
</evidence>
<evidence type="ECO:0000313" key="10">
    <source>
        <dbReference type="Proteomes" id="UP000297948"/>
    </source>
</evidence>
<proteinExistence type="inferred from homology"/>
<dbReference type="EMBL" id="SRID01000126">
    <property type="protein sequence ID" value="TGB08477.1"/>
    <property type="molecule type" value="Genomic_DNA"/>
</dbReference>
<dbReference type="PANTHER" id="PTHR34296:SF2">
    <property type="entry name" value="ABC TRANSPORTER GUANOSINE-BINDING PROTEIN NUPN"/>
    <property type="match status" value="1"/>
</dbReference>
<dbReference type="Pfam" id="PF02608">
    <property type="entry name" value="Bmp"/>
    <property type="match status" value="1"/>
</dbReference>
<comment type="subcellular location">
    <subcellularLocation>
        <location evidence="1">Cell membrane</location>
        <topology evidence="1">Lipid-anchor</topology>
    </subcellularLocation>
</comment>
<reference evidence="9 10" key="1">
    <citation type="submission" date="2019-03" db="EMBL/GenBank/DDBJ databases">
        <authorList>
            <person name="Gonzalez-Pimentel J.L."/>
        </authorList>
    </citation>
    <scope>NUCLEOTIDE SEQUENCE [LARGE SCALE GENOMIC DNA]</scope>
    <source>
        <strain evidence="9 10">JCM 31289</strain>
    </source>
</reference>
<dbReference type="SUPFAM" id="SSF53822">
    <property type="entry name" value="Periplasmic binding protein-like I"/>
    <property type="match status" value="1"/>
</dbReference>
<name>A0A4Z0HBY9_9ACTN</name>
<protein>
    <submittedName>
        <fullName evidence="9">BMP family ABC transporter substrate-binding protein</fullName>
    </submittedName>
</protein>
<evidence type="ECO:0000256" key="6">
    <source>
        <dbReference type="ARBA" id="ARBA00023288"/>
    </source>
</evidence>
<keyword evidence="10" id="KW-1185">Reference proteome</keyword>
<accession>A0A4Z0HBY9</accession>
<keyword evidence="6" id="KW-0449">Lipoprotein</keyword>
<keyword evidence="3" id="KW-1003">Cell membrane</keyword>
<feature type="signal peptide" evidence="7">
    <location>
        <begin position="1"/>
        <end position="25"/>
    </location>
</feature>
<comment type="similarity">
    <text evidence="2">Belongs to the BMP lipoprotein family.</text>
</comment>
<evidence type="ECO:0000259" key="8">
    <source>
        <dbReference type="Pfam" id="PF02608"/>
    </source>
</evidence>
<evidence type="ECO:0000256" key="4">
    <source>
        <dbReference type="ARBA" id="ARBA00022729"/>
    </source>
</evidence>
<dbReference type="InterPro" id="IPR050957">
    <property type="entry name" value="BMP_lipoprotein"/>
</dbReference>
<keyword evidence="5" id="KW-0472">Membrane</keyword>
<gene>
    <name evidence="9" type="ORF">E4099_15420</name>
</gene>
<evidence type="ECO:0000256" key="2">
    <source>
        <dbReference type="ARBA" id="ARBA00008610"/>
    </source>
</evidence>
<evidence type="ECO:0000256" key="1">
    <source>
        <dbReference type="ARBA" id="ARBA00004193"/>
    </source>
</evidence>
<organism evidence="9 10">
    <name type="scientific">Streptomyces palmae</name>
    <dbReference type="NCBI Taxonomy" id="1701085"/>
    <lineage>
        <taxon>Bacteria</taxon>
        <taxon>Bacillati</taxon>
        <taxon>Actinomycetota</taxon>
        <taxon>Actinomycetes</taxon>
        <taxon>Kitasatosporales</taxon>
        <taxon>Streptomycetaceae</taxon>
        <taxon>Streptomyces</taxon>
    </lineage>
</organism>
<dbReference type="Proteomes" id="UP000297948">
    <property type="component" value="Unassembled WGS sequence"/>
</dbReference>
<dbReference type="AlphaFoldDB" id="A0A4Z0HBY9"/>
<dbReference type="InterPro" id="IPR003760">
    <property type="entry name" value="PnrA-like"/>
</dbReference>
<dbReference type="Gene3D" id="3.40.50.2300">
    <property type="match status" value="2"/>
</dbReference>
<comment type="caution">
    <text evidence="9">The sequence shown here is derived from an EMBL/GenBank/DDBJ whole genome shotgun (WGS) entry which is preliminary data.</text>
</comment>
<feature type="domain" description="ABC transporter substrate-binding protein PnrA-like" evidence="8">
    <location>
        <begin position="39"/>
        <end position="338"/>
    </location>
</feature>
<dbReference type="GO" id="GO:0005886">
    <property type="term" value="C:plasma membrane"/>
    <property type="evidence" value="ECO:0007669"/>
    <property type="project" value="UniProtKB-SubCell"/>
</dbReference>